<sequence>MLTGLLVLKRESCSAVSKHTGLLEYHVNRLWPLQLLKVAGFTTQSASSCGHCCPLPWAAVVMAAKAGNCPE</sequence>
<protein>
    <submittedName>
        <fullName evidence="1">Uncharacterized protein</fullName>
    </submittedName>
</protein>
<evidence type="ECO:0000313" key="1">
    <source>
        <dbReference type="EMBL" id="JAD29693.1"/>
    </source>
</evidence>
<dbReference type="EMBL" id="GBRH01268202">
    <property type="protein sequence ID" value="JAD29693.1"/>
    <property type="molecule type" value="Transcribed_RNA"/>
</dbReference>
<name>A0A0A8YWC0_ARUDO</name>
<reference evidence="1" key="2">
    <citation type="journal article" date="2015" name="Data Brief">
        <title>Shoot transcriptome of the giant reed, Arundo donax.</title>
        <authorList>
            <person name="Barrero R.A."/>
            <person name="Guerrero F.D."/>
            <person name="Moolhuijzen P."/>
            <person name="Goolsby J.A."/>
            <person name="Tidwell J."/>
            <person name="Bellgard S.E."/>
            <person name="Bellgard M.I."/>
        </authorList>
    </citation>
    <scope>NUCLEOTIDE SEQUENCE</scope>
    <source>
        <tissue evidence="1">Shoot tissue taken approximately 20 cm above the soil surface</tissue>
    </source>
</reference>
<accession>A0A0A8YWC0</accession>
<proteinExistence type="predicted"/>
<reference evidence="1" key="1">
    <citation type="submission" date="2014-09" db="EMBL/GenBank/DDBJ databases">
        <authorList>
            <person name="Magalhaes I.L.F."/>
            <person name="Oliveira U."/>
            <person name="Santos F.R."/>
            <person name="Vidigal T.H.D.A."/>
            <person name="Brescovit A.D."/>
            <person name="Santos A.J."/>
        </authorList>
    </citation>
    <scope>NUCLEOTIDE SEQUENCE</scope>
    <source>
        <tissue evidence="1">Shoot tissue taken approximately 20 cm above the soil surface</tissue>
    </source>
</reference>
<organism evidence="1">
    <name type="scientific">Arundo donax</name>
    <name type="common">Giant reed</name>
    <name type="synonym">Donax arundinaceus</name>
    <dbReference type="NCBI Taxonomy" id="35708"/>
    <lineage>
        <taxon>Eukaryota</taxon>
        <taxon>Viridiplantae</taxon>
        <taxon>Streptophyta</taxon>
        <taxon>Embryophyta</taxon>
        <taxon>Tracheophyta</taxon>
        <taxon>Spermatophyta</taxon>
        <taxon>Magnoliopsida</taxon>
        <taxon>Liliopsida</taxon>
        <taxon>Poales</taxon>
        <taxon>Poaceae</taxon>
        <taxon>PACMAD clade</taxon>
        <taxon>Arundinoideae</taxon>
        <taxon>Arundineae</taxon>
        <taxon>Arundo</taxon>
    </lineage>
</organism>
<dbReference type="AlphaFoldDB" id="A0A0A8YWC0"/>